<reference evidence="2 3" key="1">
    <citation type="submission" date="2019-07" db="EMBL/GenBank/DDBJ databases">
        <title>Whole genome shotgun sequence of Reyranella soli NBRC 108950.</title>
        <authorList>
            <person name="Hosoyama A."/>
            <person name="Uohara A."/>
            <person name="Ohji S."/>
            <person name="Ichikawa N."/>
        </authorList>
    </citation>
    <scope>NUCLEOTIDE SEQUENCE [LARGE SCALE GENOMIC DNA]</scope>
    <source>
        <strain evidence="2 3">NBRC 108950</strain>
    </source>
</reference>
<dbReference type="EMBL" id="BKAJ01000055">
    <property type="protein sequence ID" value="GEP56128.1"/>
    <property type="molecule type" value="Genomic_DNA"/>
</dbReference>
<name>A0A512NB05_9HYPH</name>
<protein>
    <submittedName>
        <fullName evidence="2">Uncharacterized protein</fullName>
    </submittedName>
</protein>
<evidence type="ECO:0000313" key="2">
    <source>
        <dbReference type="EMBL" id="GEP56128.1"/>
    </source>
</evidence>
<evidence type="ECO:0000256" key="1">
    <source>
        <dbReference type="SAM" id="MobiDB-lite"/>
    </source>
</evidence>
<keyword evidence="3" id="KW-1185">Reference proteome</keyword>
<dbReference type="Proteomes" id="UP000321058">
    <property type="component" value="Unassembled WGS sequence"/>
</dbReference>
<proteinExistence type="predicted"/>
<feature type="region of interest" description="Disordered" evidence="1">
    <location>
        <begin position="56"/>
        <end position="76"/>
    </location>
</feature>
<accession>A0A512NB05</accession>
<organism evidence="2 3">
    <name type="scientific">Reyranella soli</name>
    <dbReference type="NCBI Taxonomy" id="1230389"/>
    <lineage>
        <taxon>Bacteria</taxon>
        <taxon>Pseudomonadati</taxon>
        <taxon>Pseudomonadota</taxon>
        <taxon>Alphaproteobacteria</taxon>
        <taxon>Hyphomicrobiales</taxon>
        <taxon>Reyranellaceae</taxon>
        <taxon>Reyranella</taxon>
    </lineage>
</organism>
<dbReference type="AlphaFoldDB" id="A0A512NB05"/>
<evidence type="ECO:0000313" key="3">
    <source>
        <dbReference type="Proteomes" id="UP000321058"/>
    </source>
</evidence>
<gene>
    <name evidence="2" type="ORF">RSO01_32940</name>
</gene>
<sequence length="76" mass="8515">MWIVMATSAAFLRRLAGLAECLAESLERSPVVPIEDIAMARKYGYVDVGERRRVSWQRKVSGQDRAPYQGGKDFGP</sequence>
<comment type="caution">
    <text evidence="2">The sequence shown here is derived from an EMBL/GenBank/DDBJ whole genome shotgun (WGS) entry which is preliminary data.</text>
</comment>